<dbReference type="HOGENOM" id="CLU_148130_0_0_1"/>
<dbReference type="InParanoid" id="Q5ASE9"/>
<dbReference type="EMBL" id="BN001303">
    <property type="protein sequence ID" value="CBF78031.1"/>
    <property type="molecule type" value="Genomic_DNA"/>
</dbReference>
<gene>
    <name evidence="2" type="ORF">ANIA_08781</name>
</gene>
<name>Q5ASE9_EMENI</name>
<sequence length="126" mass="13885">MYRTKPKLSVSIAATQRPSLSLSIKSPGPLQQVHSPRSPHPSSPAPSKRFSTLQVPTSTPSYVNTCSAKSILKKPTATGPSGAANKKIQFRGSPTVHCITPIENTDEYYGSYRKLSKDERRWMVRD</sequence>
<dbReference type="AlphaFoldDB" id="Q5ASE9"/>
<dbReference type="VEuPathDB" id="FungiDB:AN8781"/>
<organism evidence="2 3">
    <name type="scientific">Emericella nidulans (strain FGSC A4 / ATCC 38163 / CBS 112.46 / NRRL 194 / M139)</name>
    <name type="common">Aspergillus nidulans</name>
    <dbReference type="NCBI Taxonomy" id="227321"/>
    <lineage>
        <taxon>Eukaryota</taxon>
        <taxon>Fungi</taxon>
        <taxon>Dikarya</taxon>
        <taxon>Ascomycota</taxon>
        <taxon>Pezizomycotina</taxon>
        <taxon>Eurotiomycetes</taxon>
        <taxon>Eurotiomycetidae</taxon>
        <taxon>Eurotiales</taxon>
        <taxon>Aspergillaceae</taxon>
        <taxon>Aspergillus</taxon>
        <taxon>Aspergillus subgen. Nidulantes</taxon>
    </lineage>
</organism>
<reference evidence="3" key="1">
    <citation type="journal article" date="2005" name="Nature">
        <title>Sequencing of Aspergillus nidulans and comparative analysis with A. fumigatus and A. oryzae.</title>
        <authorList>
            <person name="Galagan J.E."/>
            <person name="Calvo S.E."/>
            <person name="Cuomo C."/>
            <person name="Ma L.J."/>
            <person name="Wortman J.R."/>
            <person name="Batzoglou S."/>
            <person name="Lee S.I."/>
            <person name="Basturkmen M."/>
            <person name="Spevak C.C."/>
            <person name="Clutterbuck J."/>
            <person name="Kapitonov V."/>
            <person name="Jurka J."/>
            <person name="Scazzocchio C."/>
            <person name="Farman M."/>
            <person name="Butler J."/>
            <person name="Purcell S."/>
            <person name="Harris S."/>
            <person name="Braus G.H."/>
            <person name="Draht O."/>
            <person name="Busch S."/>
            <person name="D'Enfert C."/>
            <person name="Bouchier C."/>
            <person name="Goldman G.H."/>
            <person name="Bell-Pedersen D."/>
            <person name="Griffiths-Jones S."/>
            <person name="Doonan J.H."/>
            <person name="Yu J."/>
            <person name="Vienken K."/>
            <person name="Pain A."/>
            <person name="Freitag M."/>
            <person name="Selker E.U."/>
            <person name="Archer D.B."/>
            <person name="Penalva M.A."/>
            <person name="Oakley B.R."/>
            <person name="Momany M."/>
            <person name="Tanaka T."/>
            <person name="Kumagai T."/>
            <person name="Asai K."/>
            <person name="Machida M."/>
            <person name="Nierman W.C."/>
            <person name="Denning D.W."/>
            <person name="Caddick M."/>
            <person name="Hynes M."/>
            <person name="Paoletti M."/>
            <person name="Fischer R."/>
            <person name="Miller B."/>
            <person name="Dyer P."/>
            <person name="Sachs M.S."/>
            <person name="Osmani S.A."/>
            <person name="Birren B.W."/>
        </authorList>
    </citation>
    <scope>NUCLEOTIDE SEQUENCE [LARGE SCALE GENOMIC DNA]</scope>
    <source>
        <strain evidence="3">FGSC A4 / ATCC 38163 / CBS 112.46 / NRRL 194 / M139</strain>
    </source>
</reference>
<dbReference type="RefSeq" id="XP_682050.1">
    <property type="nucleotide sequence ID" value="XM_676958.2"/>
</dbReference>
<evidence type="ECO:0000256" key="1">
    <source>
        <dbReference type="SAM" id="MobiDB-lite"/>
    </source>
</evidence>
<reference evidence="3" key="2">
    <citation type="journal article" date="2009" name="Fungal Genet. Biol.">
        <title>The 2008 update of the Aspergillus nidulans genome annotation: a community effort.</title>
        <authorList>
            <person name="Wortman J.R."/>
            <person name="Gilsenan J.M."/>
            <person name="Joardar V."/>
            <person name="Deegan J."/>
            <person name="Clutterbuck J."/>
            <person name="Andersen M.R."/>
            <person name="Archer D."/>
            <person name="Bencina M."/>
            <person name="Braus G."/>
            <person name="Coutinho P."/>
            <person name="von Dohren H."/>
            <person name="Doonan J."/>
            <person name="Driessen A.J."/>
            <person name="Durek P."/>
            <person name="Espeso E."/>
            <person name="Fekete E."/>
            <person name="Flipphi M."/>
            <person name="Estrada C.G."/>
            <person name="Geysens S."/>
            <person name="Goldman G."/>
            <person name="de Groot P.W."/>
            <person name="Hansen K."/>
            <person name="Harris S.D."/>
            <person name="Heinekamp T."/>
            <person name="Helmstaedt K."/>
            <person name="Henrissat B."/>
            <person name="Hofmann G."/>
            <person name="Homan T."/>
            <person name="Horio T."/>
            <person name="Horiuchi H."/>
            <person name="James S."/>
            <person name="Jones M."/>
            <person name="Karaffa L."/>
            <person name="Karanyi Z."/>
            <person name="Kato M."/>
            <person name="Keller N."/>
            <person name="Kelly D.E."/>
            <person name="Kiel J.A."/>
            <person name="Kim J.M."/>
            <person name="van der Klei I.J."/>
            <person name="Klis F.M."/>
            <person name="Kovalchuk A."/>
            <person name="Krasevec N."/>
            <person name="Kubicek C.P."/>
            <person name="Liu B."/>
            <person name="Maccabe A."/>
            <person name="Meyer V."/>
            <person name="Mirabito P."/>
            <person name="Miskei M."/>
            <person name="Mos M."/>
            <person name="Mullins J."/>
            <person name="Nelson D.R."/>
            <person name="Nielsen J."/>
            <person name="Oakley B.R."/>
            <person name="Osmani S.A."/>
            <person name="Pakula T."/>
            <person name="Paszewski A."/>
            <person name="Paulsen I."/>
            <person name="Pilsyk S."/>
            <person name="Pocsi I."/>
            <person name="Punt P.J."/>
            <person name="Ram A.F."/>
            <person name="Ren Q."/>
            <person name="Robellet X."/>
            <person name="Robson G."/>
            <person name="Seiboth B."/>
            <person name="van Solingen P."/>
            <person name="Specht T."/>
            <person name="Sun J."/>
            <person name="Taheri-Talesh N."/>
            <person name="Takeshita N."/>
            <person name="Ussery D."/>
            <person name="vanKuyk P.A."/>
            <person name="Visser H."/>
            <person name="van de Vondervoort P.J."/>
            <person name="de Vries R.P."/>
            <person name="Walton J."/>
            <person name="Xiang X."/>
            <person name="Xiong Y."/>
            <person name="Zeng A.P."/>
            <person name="Brandt B.W."/>
            <person name="Cornell M.J."/>
            <person name="van den Hondel C.A."/>
            <person name="Visser J."/>
            <person name="Oliver S.G."/>
            <person name="Turner G."/>
        </authorList>
    </citation>
    <scope>GENOME REANNOTATION</scope>
    <source>
        <strain evidence="3">FGSC A4 / ATCC 38163 / CBS 112.46 / NRRL 194 / M139</strain>
    </source>
</reference>
<dbReference type="GeneID" id="2868438"/>
<feature type="compositionally biased region" description="Polar residues" evidence="1">
    <location>
        <begin position="12"/>
        <end position="24"/>
    </location>
</feature>
<dbReference type="Proteomes" id="UP000000560">
    <property type="component" value="Chromosome III"/>
</dbReference>
<feature type="region of interest" description="Disordered" evidence="1">
    <location>
        <begin position="1"/>
        <end position="56"/>
    </location>
</feature>
<dbReference type="STRING" id="227321.Q5ASE9"/>
<keyword evidence="3" id="KW-1185">Reference proteome</keyword>
<accession>Q5ASE9</accession>
<dbReference type="OrthoDB" id="5357531at2759"/>
<protein>
    <submittedName>
        <fullName evidence="2">Uncharacterized protein</fullName>
    </submittedName>
</protein>
<accession>C8V9Q7</accession>
<evidence type="ECO:0000313" key="3">
    <source>
        <dbReference type="Proteomes" id="UP000000560"/>
    </source>
</evidence>
<dbReference type="OMA" id="CYSTYSN"/>
<evidence type="ECO:0000313" key="2">
    <source>
        <dbReference type="EMBL" id="CBF78031.1"/>
    </source>
</evidence>
<dbReference type="KEGG" id="ani:ANIA_08781"/>
<proteinExistence type="predicted"/>